<dbReference type="GO" id="GO:0005975">
    <property type="term" value="P:carbohydrate metabolic process"/>
    <property type="evidence" value="ECO:0007669"/>
    <property type="project" value="InterPro"/>
</dbReference>
<protein>
    <submittedName>
        <fullName evidence="5">Glycoside hydrolase</fullName>
    </submittedName>
</protein>
<dbReference type="Proteomes" id="UP000195402">
    <property type="component" value="Unassembled WGS sequence"/>
</dbReference>
<evidence type="ECO:0000256" key="3">
    <source>
        <dbReference type="ARBA" id="ARBA00023295"/>
    </source>
</evidence>
<evidence type="ECO:0000256" key="2">
    <source>
        <dbReference type="ARBA" id="ARBA00022801"/>
    </source>
</evidence>
<reference evidence="5 6" key="1">
    <citation type="journal article" date="2017" name="Mol. Plant">
        <title>The Genome of Medicinal Plant Macleaya cordata Provides New Insights into Benzylisoquinoline Alkaloids Metabolism.</title>
        <authorList>
            <person name="Liu X."/>
            <person name="Liu Y."/>
            <person name="Huang P."/>
            <person name="Ma Y."/>
            <person name="Qing Z."/>
            <person name="Tang Q."/>
            <person name="Cao H."/>
            <person name="Cheng P."/>
            <person name="Zheng Y."/>
            <person name="Yuan Z."/>
            <person name="Zhou Y."/>
            <person name="Liu J."/>
            <person name="Tang Z."/>
            <person name="Zhuo Y."/>
            <person name="Zhang Y."/>
            <person name="Yu L."/>
            <person name="Huang J."/>
            <person name="Yang P."/>
            <person name="Peng Q."/>
            <person name="Zhang J."/>
            <person name="Jiang W."/>
            <person name="Zhang Z."/>
            <person name="Lin K."/>
            <person name="Ro D.K."/>
            <person name="Chen X."/>
            <person name="Xiong X."/>
            <person name="Shang Y."/>
            <person name="Huang S."/>
            <person name="Zeng J."/>
        </authorList>
    </citation>
    <scope>NUCLEOTIDE SEQUENCE [LARGE SCALE GENOMIC DNA]</scope>
    <source>
        <strain evidence="6">cv. BLH2017</strain>
        <tissue evidence="5">Root</tissue>
    </source>
</reference>
<proteinExistence type="inferred from homology"/>
<dbReference type="OrthoDB" id="941679at2759"/>
<name>A0A200QED9_MACCD</name>
<dbReference type="InterPro" id="IPR044965">
    <property type="entry name" value="Glyco_hydro_17_plant"/>
</dbReference>
<gene>
    <name evidence="5" type="ORF">BVC80_8803g6</name>
</gene>
<dbReference type="SUPFAM" id="SSF51445">
    <property type="entry name" value="(Trans)glycosidases"/>
    <property type="match status" value="1"/>
</dbReference>
<dbReference type="AlphaFoldDB" id="A0A200QED9"/>
<keyword evidence="6" id="KW-1185">Reference proteome</keyword>
<evidence type="ECO:0000256" key="1">
    <source>
        <dbReference type="ARBA" id="ARBA00008773"/>
    </source>
</evidence>
<dbReference type="InterPro" id="IPR017853">
    <property type="entry name" value="GH"/>
</dbReference>
<accession>A0A200QED9</accession>
<sequence length="136" mass="14567">MMRLYEPSPPILEALRGSRILVSLGIKNQDLATLSSSQEEANAWVQTNVAPYKGDVDFVWITAGNEVIPGPLAQYVPGAMNNIYNALVAIGLGQIKVTTVVAVTALGTTFPPSAGAFSPEVLDIMTQITKFLKPHQ</sequence>
<dbReference type="EMBL" id="MVGT01002259">
    <property type="protein sequence ID" value="OVA08813.1"/>
    <property type="molecule type" value="Genomic_DNA"/>
</dbReference>
<dbReference type="STRING" id="56857.A0A200QED9"/>
<evidence type="ECO:0000313" key="6">
    <source>
        <dbReference type="Proteomes" id="UP000195402"/>
    </source>
</evidence>
<evidence type="ECO:0000256" key="4">
    <source>
        <dbReference type="RuleBase" id="RU004335"/>
    </source>
</evidence>
<keyword evidence="2 5" id="KW-0378">Hydrolase</keyword>
<evidence type="ECO:0000313" key="5">
    <source>
        <dbReference type="EMBL" id="OVA08813.1"/>
    </source>
</evidence>
<dbReference type="Gene3D" id="3.20.20.80">
    <property type="entry name" value="Glycosidases"/>
    <property type="match status" value="1"/>
</dbReference>
<dbReference type="OMA" id="ANIKGHP"/>
<dbReference type="Pfam" id="PF00332">
    <property type="entry name" value="Glyco_hydro_17"/>
    <property type="match status" value="1"/>
</dbReference>
<keyword evidence="3" id="KW-0326">Glycosidase</keyword>
<comment type="similarity">
    <text evidence="1 4">Belongs to the glycosyl hydrolase 17 family.</text>
</comment>
<dbReference type="InParanoid" id="A0A200QED9"/>
<organism evidence="5 6">
    <name type="scientific">Macleaya cordata</name>
    <name type="common">Five-seeded plume-poppy</name>
    <name type="synonym">Bocconia cordata</name>
    <dbReference type="NCBI Taxonomy" id="56857"/>
    <lineage>
        <taxon>Eukaryota</taxon>
        <taxon>Viridiplantae</taxon>
        <taxon>Streptophyta</taxon>
        <taxon>Embryophyta</taxon>
        <taxon>Tracheophyta</taxon>
        <taxon>Spermatophyta</taxon>
        <taxon>Magnoliopsida</taxon>
        <taxon>Ranunculales</taxon>
        <taxon>Papaveraceae</taxon>
        <taxon>Papaveroideae</taxon>
        <taxon>Macleaya</taxon>
    </lineage>
</organism>
<comment type="caution">
    <text evidence="5">The sequence shown here is derived from an EMBL/GenBank/DDBJ whole genome shotgun (WGS) entry which is preliminary data.</text>
</comment>
<dbReference type="PANTHER" id="PTHR32227">
    <property type="entry name" value="GLUCAN ENDO-1,3-BETA-GLUCOSIDASE BG1-RELATED-RELATED"/>
    <property type="match status" value="1"/>
</dbReference>
<dbReference type="InterPro" id="IPR000490">
    <property type="entry name" value="Glyco_hydro_17"/>
</dbReference>
<dbReference type="GO" id="GO:0004553">
    <property type="term" value="F:hydrolase activity, hydrolyzing O-glycosyl compounds"/>
    <property type="evidence" value="ECO:0007669"/>
    <property type="project" value="InterPro"/>
</dbReference>